<dbReference type="InterPro" id="IPR013078">
    <property type="entry name" value="His_Pase_superF_clade-1"/>
</dbReference>
<keyword evidence="5" id="KW-1185">Reference proteome</keyword>
<dbReference type="SUPFAM" id="SSF53254">
    <property type="entry name" value="Phosphoglycerate mutase-like"/>
    <property type="match status" value="1"/>
</dbReference>
<dbReference type="PANTHER" id="PTHR48100:SF62">
    <property type="entry name" value="GLUCOSYL-3-PHOSPHOGLYCERATE PHOSPHATASE"/>
    <property type="match status" value="1"/>
</dbReference>
<dbReference type="Pfam" id="PF00300">
    <property type="entry name" value="His_Phos_1"/>
    <property type="match status" value="1"/>
</dbReference>
<dbReference type="InterPro" id="IPR001345">
    <property type="entry name" value="PG/BPGM_mutase_AS"/>
</dbReference>
<dbReference type="PIRSF" id="PIRSF000709">
    <property type="entry name" value="6PFK_2-Ptase"/>
    <property type="match status" value="1"/>
</dbReference>
<evidence type="ECO:0000256" key="1">
    <source>
        <dbReference type="PIRSR" id="PIRSR613078-1"/>
    </source>
</evidence>
<organism evidence="4 5">
    <name type="scientific">Amycolatopsis cihanbeyliensis</name>
    <dbReference type="NCBI Taxonomy" id="1128664"/>
    <lineage>
        <taxon>Bacteria</taxon>
        <taxon>Bacillati</taxon>
        <taxon>Actinomycetota</taxon>
        <taxon>Actinomycetes</taxon>
        <taxon>Pseudonocardiales</taxon>
        <taxon>Pseudonocardiaceae</taxon>
        <taxon>Amycolatopsis</taxon>
    </lineage>
</organism>
<gene>
    <name evidence="4" type="ORF">FB471_6351</name>
</gene>
<dbReference type="AlphaFoldDB" id="A0A542CTP4"/>
<dbReference type="InterPro" id="IPR050275">
    <property type="entry name" value="PGM_Phosphatase"/>
</dbReference>
<feature type="binding site" evidence="2">
    <location>
        <position position="60"/>
    </location>
    <ligand>
        <name>substrate</name>
    </ligand>
</feature>
<dbReference type="OrthoDB" id="9781415at2"/>
<evidence type="ECO:0000256" key="3">
    <source>
        <dbReference type="SAM" id="MobiDB-lite"/>
    </source>
</evidence>
<feature type="active site" description="Proton donor/acceptor" evidence="1">
    <location>
        <position position="84"/>
    </location>
</feature>
<dbReference type="PANTHER" id="PTHR48100">
    <property type="entry name" value="BROAD-SPECIFICITY PHOSPHATASE YOR283W-RELATED"/>
    <property type="match status" value="1"/>
</dbReference>
<evidence type="ECO:0000313" key="4">
    <source>
        <dbReference type="EMBL" id="TQI94193.1"/>
    </source>
</evidence>
<evidence type="ECO:0000313" key="5">
    <source>
        <dbReference type="Proteomes" id="UP000320876"/>
    </source>
</evidence>
<feature type="region of interest" description="Disordered" evidence="3">
    <location>
        <begin position="96"/>
        <end position="121"/>
    </location>
</feature>
<dbReference type="InterPro" id="IPR029033">
    <property type="entry name" value="His_PPase_superfam"/>
</dbReference>
<dbReference type="RefSeq" id="WP_142003450.1">
    <property type="nucleotide sequence ID" value="NZ_VFML01000002.1"/>
</dbReference>
<dbReference type="SMART" id="SM00855">
    <property type="entry name" value="PGAM"/>
    <property type="match status" value="1"/>
</dbReference>
<comment type="caution">
    <text evidence="4">The sequence shown here is derived from an EMBL/GenBank/DDBJ whole genome shotgun (WGS) entry which is preliminary data.</text>
</comment>
<feature type="compositionally biased region" description="Basic and acidic residues" evidence="3">
    <location>
        <begin position="98"/>
        <end position="111"/>
    </location>
</feature>
<dbReference type="Gene3D" id="3.40.50.1240">
    <property type="entry name" value="Phosphoglycerate mutase-like"/>
    <property type="match status" value="1"/>
</dbReference>
<accession>A0A542CTP4</accession>
<proteinExistence type="predicted"/>
<protein>
    <submittedName>
        <fullName evidence="4">Glucosyl-3-phosphoglycerate phosphatase (Pgm family)</fullName>
    </submittedName>
</protein>
<reference evidence="4 5" key="1">
    <citation type="submission" date="2019-06" db="EMBL/GenBank/DDBJ databases">
        <title>Sequencing the genomes of 1000 actinobacteria strains.</title>
        <authorList>
            <person name="Klenk H.-P."/>
        </authorList>
    </citation>
    <scope>NUCLEOTIDE SEQUENCE [LARGE SCALE GENOMIC DNA]</scope>
    <source>
        <strain evidence="4 5">DSM 45679</strain>
    </source>
</reference>
<dbReference type="CDD" id="cd07067">
    <property type="entry name" value="HP_PGM_like"/>
    <property type="match status" value="1"/>
</dbReference>
<dbReference type="Proteomes" id="UP000320876">
    <property type="component" value="Unassembled WGS sequence"/>
</dbReference>
<name>A0A542CTP4_AMYCI</name>
<dbReference type="EMBL" id="VFML01000002">
    <property type="protein sequence ID" value="TQI94193.1"/>
    <property type="molecule type" value="Genomic_DNA"/>
</dbReference>
<dbReference type="GO" id="GO:0016791">
    <property type="term" value="F:phosphatase activity"/>
    <property type="evidence" value="ECO:0007669"/>
    <property type="project" value="TreeGrafter"/>
</dbReference>
<dbReference type="GO" id="GO:0005737">
    <property type="term" value="C:cytoplasm"/>
    <property type="evidence" value="ECO:0007669"/>
    <property type="project" value="TreeGrafter"/>
</dbReference>
<feature type="binding site" evidence="2">
    <location>
        <begin position="10"/>
        <end position="17"/>
    </location>
    <ligand>
        <name>substrate</name>
    </ligand>
</feature>
<evidence type="ECO:0000256" key="2">
    <source>
        <dbReference type="PIRSR" id="PIRSR613078-2"/>
    </source>
</evidence>
<feature type="active site" description="Tele-phosphohistidine intermediate" evidence="1">
    <location>
        <position position="11"/>
    </location>
</feature>
<sequence>MSLRRLVLWRHGETDYNATGRMQGHLDSALTQVGWNQARFAAPALARFEPEFVIASDLHRATDTATVLTEAIGVPLRIDKRLRETHLGEWQGLTGAQVDERSPGERERWRSDPTWAPPGGESRVEVADRAVDVVADLRSSGSDSGRTVLLAAHGGLIIALTARLLELPVTAWPSLGGIDNCHWVELGRRDGRWRLHAYNAGIVGSGLR</sequence>
<dbReference type="PROSITE" id="PS00175">
    <property type="entry name" value="PG_MUTASE"/>
    <property type="match status" value="1"/>
</dbReference>